<feature type="non-terminal residue" evidence="2">
    <location>
        <position position="101"/>
    </location>
</feature>
<accession>A0A382UXE8</accession>
<evidence type="ECO:0000256" key="1">
    <source>
        <dbReference type="SAM" id="MobiDB-lite"/>
    </source>
</evidence>
<organism evidence="2">
    <name type="scientific">marine metagenome</name>
    <dbReference type="NCBI Taxonomy" id="408172"/>
    <lineage>
        <taxon>unclassified sequences</taxon>
        <taxon>metagenomes</taxon>
        <taxon>ecological metagenomes</taxon>
    </lineage>
</organism>
<feature type="compositionally biased region" description="Polar residues" evidence="1">
    <location>
        <begin position="13"/>
        <end position="24"/>
    </location>
</feature>
<proteinExistence type="predicted"/>
<protein>
    <submittedName>
        <fullName evidence="2">Uncharacterized protein</fullName>
    </submittedName>
</protein>
<name>A0A382UXE8_9ZZZZ</name>
<feature type="non-terminal residue" evidence="2">
    <location>
        <position position="1"/>
    </location>
</feature>
<dbReference type="AlphaFoldDB" id="A0A382UXE8"/>
<gene>
    <name evidence="2" type="ORF">METZ01_LOCUS391691</name>
</gene>
<reference evidence="2" key="1">
    <citation type="submission" date="2018-05" db="EMBL/GenBank/DDBJ databases">
        <authorList>
            <person name="Lanie J.A."/>
            <person name="Ng W.-L."/>
            <person name="Kazmierczak K.M."/>
            <person name="Andrzejewski T.M."/>
            <person name="Davidsen T.M."/>
            <person name="Wayne K.J."/>
            <person name="Tettelin H."/>
            <person name="Glass J.I."/>
            <person name="Rusch D."/>
            <person name="Podicherti R."/>
            <person name="Tsui H.-C.T."/>
            <person name="Winkler M.E."/>
        </authorList>
    </citation>
    <scope>NUCLEOTIDE SEQUENCE</scope>
</reference>
<feature type="region of interest" description="Disordered" evidence="1">
    <location>
        <begin position="1"/>
        <end position="101"/>
    </location>
</feature>
<dbReference type="EMBL" id="UINC01147483">
    <property type="protein sequence ID" value="SVD38837.1"/>
    <property type="molecule type" value="Genomic_DNA"/>
</dbReference>
<sequence length="101" mass="11137">VPGTPTIRHRQVSPPTESRPTGTTVRFFGFPETGAPRAGNQSQLPSSPVIRHHRSSEAPGGNQNPLCNTHTPTRGTRTFQMTKDETYDEASEIPAIRFKRV</sequence>
<feature type="compositionally biased region" description="Polar residues" evidence="1">
    <location>
        <begin position="61"/>
        <end position="81"/>
    </location>
</feature>
<evidence type="ECO:0000313" key="2">
    <source>
        <dbReference type="EMBL" id="SVD38837.1"/>
    </source>
</evidence>